<keyword evidence="9" id="KW-1185">Reference proteome</keyword>
<keyword evidence="5" id="KW-1133">Transmembrane helix</keyword>
<dbReference type="Pfam" id="PF00069">
    <property type="entry name" value="Pkinase"/>
    <property type="match status" value="1"/>
</dbReference>
<dbReference type="Gene3D" id="1.10.510.10">
    <property type="entry name" value="Transferase(Phosphotransferase) domain 1"/>
    <property type="match status" value="1"/>
</dbReference>
<evidence type="ECO:0000259" key="7">
    <source>
        <dbReference type="PROSITE" id="PS50011"/>
    </source>
</evidence>
<comment type="caution">
    <text evidence="8">The sequence shown here is derived from an EMBL/GenBank/DDBJ whole genome shotgun (WGS) entry which is preliminary data.</text>
</comment>
<dbReference type="InterPro" id="IPR011009">
    <property type="entry name" value="Kinase-like_dom_sf"/>
</dbReference>
<feature type="signal peptide" evidence="6">
    <location>
        <begin position="1"/>
        <end position="23"/>
    </location>
</feature>
<dbReference type="InterPro" id="IPR013210">
    <property type="entry name" value="LRR_N_plant-typ"/>
</dbReference>
<feature type="domain" description="Protein kinase" evidence="7">
    <location>
        <begin position="68"/>
        <end position="412"/>
    </location>
</feature>
<keyword evidence="2" id="KW-0433">Leucine-rich repeat</keyword>
<dbReference type="SUPFAM" id="SSF52058">
    <property type="entry name" value="L domain-like"/>
    <property type="match status" value="1"/>
</dbReference>
<organism evidence="8 9">
    <name type="scientific">Hibiscus syriacus</name>
    <name type="common">Rose of Sharon</name>
    <dbReference type="NCBI Taxonomy" id="106335"/>
    <lineage>
        <taxon>Eukaryota</taxon>
        <taxon>Viridiplantae</taxon>
        <taxon>Streptophyta</taxon>
        <taxon>Embryophyta</taxon>
        <taxon>Tracheophyta</taxon>
        <taxon>Spermatophyta</taxon>
        <taxon>Magnoliopsida</taxon>
        <taxon>eudicotyledons</taxon>
        <taxon>Gunneridae</taxon>
        <taxon>Pentapetalae</taxon>
        <taxon>rosids</taxon>
        <taxon>malvids</taxon>
        <taxon>Malvales</taxon>
        <taxon>Malvaceae</taxon>
        <taxon>Malvoideae</taxon>
        <taxon>Hibiscus</taxon>
    </lineage>
</organism>
<proteinExistence type="predicted"/>
<dbReference type="PANTHER" id="PTHR48010">
    <property type="entry name" value="OS05G0588300 PROTEIN"/>
    <property type="match status" value="1"/>
</dbReference>
<keyword evidence="5" id="KW-0472">Membrane</keyword>
<evidence type="ECO:0000256" key="2">
    <source>
        <dbReference type="ARBA" id="ARBA00022614"/>
    </source>
</evidence>
<keyword evidence="6" id="KW-0732">Signal</keyword>
<accession>A0A6A3B906</accession>
<dbReference type="InterPro" id="IPR032675">
    <property type="entry name" value="LRR_dom_sf"/>
</dbReference>
<evidence type="ECO:0000256" key="6">
    <source>
        <dbReference type="SAM" id="SignalP"/>
    </source>
</evidence>
<dbReference type="Gene3D" id="3.80.10.10">
    <property type="entry name" value="Ribonuclease Inhibitor"/>
    <property type="match status" value="1"/>
</dbReference>
<dbReference type="GO" id="GO:0004672">
    <property type="term" value="F:protein kinase activity"/>
    <property type="evidence" value="ECO:0007669"/>
    <property type="project" value="InterPro"/>
</dbReference>
<feature type="chain" id="PRO_5025329001" description="Protein kinase domain-containing protein" evidence="6">
    <location>
        <begin position="24"/>
        <end position="430"/>
    </location>
</feature>
<feature type="region of interest" description="Disordered" evidence="4">
    <location>
        <begin position="411"/>
        <end position="430"/>
    </location>
</feature>
<reference evidence="8" key="1">
    <citation type="submission" date="2019-09" db="EMBL/GenBank/DDBJ databases">
        <title>Draft genome information of white flower Hibiscus syriacus.</title>
        <authorList>
            <person name="Kim Y.-M."/>
        </authorList>
    </citation>
    <scope>NUCLEOTIDE SEQUENCE [LARGE SCALE GENOMIC DNA]</scope>
    <source>
        <strain evidence="8">YM2019G1</strain>
    </source>
</reference>
<evidence type="ECO:0000256" key="3">
    <source>
        <dbReference type="ARBA" id="ARBA00022737"/>
    </source>
</evidence>
<dbReference type="Proteomes" id="UP000436088">
    <property type="component" value="Unassembled WGS sequence"/>
</dbReference>
<keyword evidence="3" id="KW-0677">Repeat</keyword>
<dbReference type="PROSITE" id="PS50011">
    <property type="entry name" value="PROTEIN_KINASE_DOM"/>
    <property type="match status" value="1"/>
</dbReference>
<dbReference type="SUPFAM" id="SSF56112">
    <property type="entry name" value="Protein kinase-like (PK-like)"/>
    <property type="match status" value="1"/>
</dbReference>
<dbReference type="AlphaFoldDB" id="A0A6A3B906"/>
<evidence type="ECO:0000256" key="5">
    <source>
        <dbReference type="SAM" id="Phobius"/>
    </source>
</evidence>
<evidence type="ECO:0000256" key="4">
    <source>
        <dbReference type="SAM" id="MobiDB-lite"/>
    </source>
</evidence>
<evidence type="ECO:0000313" key="9">
    <source>
        <dbReference type="Proteomes" id="UP000436088"/>
    </source>
</evidence>
<evidence type="ECO:0000256" key="1">
    <source>
        <dbReference type="ARBA" id="ARBA00004370"/>
    </source>
</evidence>
<dbReference type="GO" id="GO:0005524">
    <property type="term" value="F:ATP binding"/>
    <property type="evidence" value="ECO:0007669"/>
    <property type="project" value="InterPro"/>
</dbReference>
<comment type="subcellular location">
    <subcellularLocation>
        <location evidence="1">Membrane</location>
    </subcellularLocation>
</comment>
<gene>
    <name evidence="8" type="ORF">F3Y22_tig00110213pilonHSYRG00340</name>
</gene>
<sequence length="430" mass="46441">MKLISSTMCFSLLLLWTTTLLVGVNSDLDSDREALVALRAAVGGRSRLWNLSSSPCTWTGVNCSGNRVVELRMPGMGLSGKLPIAIGYLTQLQTLSLRFNALSGPIPSDFPKLTSLRNLYLQGMDFRLNGSIPKGLSKQPKTAFQGNALCGKPLVSCDGTQSSGSKLSGGAIAGIVIGSVIVFLLIMILLICLCRRKGGKKMESRTLPLQNRLRSNGLSGVAKKGAKSNGSKSLLFFGKAAKVFDLDDLLRASAEVTEELGPITSHGNIKSSNILLTTSYEARVSDFGLAQLASPSSAPIRVDGYRAPEVTDVRKVSQKADIYSFGILLLELLTGKAPTYALLNVEGVDLPRWVQSVVREEWTAEVFDLELLRDPNVEEDIVQLLQLAIDCTAQYPDKRPSMADVRSRIEQLGRSSSGEETHQIHGVADD</sequence>
<dbReference type="Pfam" id="PF08263">
    <property type="entry name" value="LRRNT_2"/>
    <property type="match status" value="1"/>
</dbReference>
<dbReference type="EMBL" id="VEPZ02000879">
    <property type="protein sequence ID" value="KAE8713346.1"/>
    <property type="molecule type" value="Genomic_DNA"/>
</dbReference>
<dbReference type="GO" id="GO:0016020">
    <property type="term" value="C:membrane"/>
    <property type="evidence" value="ECO:0007669"/>
    <property type="project" value="UniProtKB-SubCell"/>
</dbReference>
<dbReference type="InterPro" id="IPR050994">
    <property type="entry name" value="At_inactive_RLKs"/>
</dbReference>
<dbReference type="InterPro" id="IPR000719">
    <property type="entry name" value="Prot_kinase_dom"/>
</dbReference>
<name>A0A6A3B906_HIBSY</name>
<feature type="transmembrane region" description="Helical" evidence="5">
    <location>
        <begin position="171"/>
        <end position="194"/>
    </location>
</feature>
<dbReference type="PANTHER" id="PTHR48010:SF32">
    <property type="entry name" value="PROTEIN KINASE DOMAIN-CONTAINING PROTEIN"/>
    <property type="match status" value="1"/>
</dbReference>
<protein>
    <recommendedName>
        <fullName evidence="7">Protein kinase domain-containing protein</fullName>
    </recommendedName>
</protein>
<keyword evidence="5" id="KW-0812">Transmembrane</keyword>
<evidence type="ECO:0000313" key="8">
    <source>
        <dbReference type="EMBL" id="KAE8713346.1"/>
    </source>
</evidence>